<protein>
    <submittedName>
        <fullName evidence="1">Uncharacterized protein</fullName>
    </submittedName>
</protein>
<keyword evidence="2" id="KW-1185">Reference proteome</keyword>
<name>A0ACB6ZJ38_THEGA</name>
<organism evidence="1 2">
    <name type="scientific">Thelephora ganbajun</name>
    <name type="common">Ganba fungus</name>
    <dbReference type="NCBI Taxonomy" id="370292"/>
    <lineage>
        <taxon>Eukaryota</taxon>
        <taxon>Fungi</taxon>
        <taxon>Dikarya</taxon>
        <taxon>Basidiomycota</taxon>
        <taxon>Agaricomycotina</taxon>
        <taxon>Agaricomycetes</taxon>
        <taxon>Thelephorales</taxon>
        <taxon>Thelephoraceae</taxon>
        <taxon>Thelephora</taxon>
    </lineage>
</organism>
<sequence length="291" mass="33170">MFRKRRLTEFGGTSWSNSDQNRSKKQRVTDATKDLLDIAKESTDWFPPLESALCGVTALIKCYEQFGGVGDKIKDLKLQLDRFKQNITTTTVARDPAEAERRKELTSALEEIEERSRELLAGGKAARFVDEDSGKVAKLVERLWETITQYQISQQQAIYGQIANLTSSFDTLLKLHEKSPVVKNKLDSVMERLDWLCSEDDDDDGIWDENEHKHRVKLFDILRLIGDNGNVLYNRINAQGHKECQDDIQAVSAMADDIRDAVVDYQMAQQRAIYDKSCRLIDAGSVFHIPP</sequence>
<accession>A0ACB6ZJ38</accession>
<reference evidence="1" key="1">
    <citation type="submission" date="2019-10" db="EMBL/GenBank/DDBJ databases">
        <authorList>
            <consortium name="DOE Joint Genome Institute"/>
            <person name="Kuo A."/>
            <person name="Miyauchi S."/>
            <person name="Kiss E."/>
            <person name="Drula E."/>
            <person name="Kohler A."/>
            <person name="Sanchez-Garcia M."/>
            <person name="Andreopoulos B."/>
            <person name="Barry K.W."/>
            <person name="Bonito G."/>
            <person name="Buee M."/>
            <person name="Carver A."/>
            <person name="Chen C."/>
            <person name="Cichocki N."/>
            <person name="Clum A."/>
            <person name="Culley D."/>
            <person name="Crous P.W."/>
            <person name="Fauchery L."/>
            <person name="Girlanda M."/>
            <person name="Hayes R."/>
            <person name="Keri Z."/>
            <person name="Labutti K."/>
            <person name="Lipzen A."/>
            <person name="Lombard V."/>
            <person name="Magnuson J."/>
            <person name="Maillard F."/>
            <person name="Morin E."/>
            <person name="Murat C."/>
            <person name="Nolan M."/>
            <person name="Ohm R."/>
            <person name="Pangilinan J."/>
            <person name="Pereira M."/>
            <person name="Perotto S."/>
            <person name="Peter M."/>
            <person name="Riley R."/>
            <person name="Sitrit Y."/>
            <person name="Stielow B."/>
            <person name="Szollosi G."/>
            <person name="Zifcakova L."/>
            <person name="Stursova M."/>
            <person name="Spatafora J.W."/>
            <person name="Tedersoo L."/>
            <person name="Vaario L.-M."/>
            <person name="Yamada A."/>
            <person name="Yan M."/>
            <person name="Wang P."/>
            <person name="Xu J."/>
            <person name="Bruns T."/>
            <person name="Baldrian P."/>
            <person name="Vilgalys R."/>
            <person name="Henrissat B."/>
            <person name="Grigoriev I.V."/>
            <person name="Hibbett D."/>
            <person name="Nagy L.G."/>
            <person name="Martin F.M."/>
        </authorList>
    </citation>
    <scope>NUCLEOTIDE SEQUENCE</scope>
    <source>
        <strain evidence="1">P2</strain>
    </source>
</reference>
<comment type="caution">
    <text evidence="1">The sequence shown here is derived from an EMBL/GenBank/DDBJ whole genome shotgun (WGS) entry which is preliminary data.</text>
</comment>
<proteinExistence type="predicted"/>
<evidence type="ECO:0000313" key="1">
    <source>
        <dbReference type="EMBL" id="KAF9649440.1"/>
    </source>
</evidence>
<dbReference type="EMBL" id="MU117998">
    <property type="protein sequence ID" value="KAF9649440.1"/>
    <property type="molecule type" value="Genomic_DNA"/>
</dbReference>
<gene>
    <name evidence="1" type="ORF">BDM02DRAFT_1856637</name>
</gene>
<dbReference type="Proteomes" id="UP000886501">
    <property type="component" value="Unassembled WGS sequence"/>
</dbReference>
<evidence type="ECO:0000313" key="2">
    <source>
        <dbReference type="Proteomes" id="UP000886501"/>
    </source>
</evidence>
<reference evidence="1" key="2">
    <citation type="journal article" date="2020" name="Nat. Commun.">
        <title>Large-scale genome sequencing of mycorrhizal fungi provides insights into the early evolution of symbiotic traits.</title>
        <authorList>
            <person name="Miyauchi S."/>
            <person name="Kiss E."/>
            <person name="Kuo A."/>
            <person name="Drula E."/>
            <person name="Kohler A."/>
            <person name="Sanchez-Garcia M."/>
            <person name="Morin E."/>
            <person name="Andreopoulos B."/>
            <person name="Barry K.W."/>
            <person name="Bonito G."/>
            <person name="Buee M."/>
            <person name="Carver A."/>
            <person name="Chen C."/>
            <person name="Cichocki N."/>
            <person name="Clum A."/>
            <person name="Culley D."/>
            <person name="Crous P.W."/>
            <person name="Fauchery L."/>
            <person name="Girlanda M."/>
            <person name="Hayes R.D."/>
            <person name="Keri Z."/>
            <person name="LaButti K."/>
            <person name="Lipzen A."/>
            <person name="Lombard V."/>
            <person name="Magnuson J."/>
            <person name="Maillard F."/>
            <person name="Murat C."/>
            <person name="Nolan M."/>
            <person name="Ohm R.A."/>
            <person name="Pangilinan J."/>
            <person name="Pereira M.F."/>
            <person name="Perotto S."/>
            <person name="Peter M."/>
            <person name="Pfister S."/>
            <person name="Riley R."/>
            <person name="Sitrit Y."/>
            <person name="Stielow J.B."/>
            <person name="Szollosi G."/>
            <person name="Zifcakova L."/>
            <person name="Stursova M."/>
            <person name="Spatafora J.W."/>
            <person name="Tedersoo L."/>
            <person name="Vaario L.M."/>
            <person name="Yamada A."/>
            <person name="Yan M."/>
            <person name="Wang P."/>
            <person name="Xu J."/>
            <person name="Bruns T."/>
            <person name="Baldrian P."/>
            <person name="Vilgalys R."/>
            <person name="Dunand C."/>
            <person name="Henrissat B."/>
            <person name="Grigoriev I.V."/>
            <person name="Hibbett D."/>
            <person name="Nagy L.G."/>
            <person name="Martin F.M."/>
        </authorList>
    </citation>
    <scope>NUCLEOTIDE SEQUENCE</scope>
    <source>
        <strain evidence="1">P2</strain>
    </source>
</reference>